<reference evidence="3" key="1">
    <citation type="journal article" date="2019" name="Int. J. Syst. Evol. Microbiol.">
        <title>The Global Catalogue of Microorganisms (GCM) 10K type strain sequencing project: providing services to taxonomists for standard genome sequencing and annotation.</title>
        <authorList>
            <consortium name="The Broad Institute Genomics Platform"/>
            <consortium name="The Broad Institute Genome Sequencing Center for Infectious Disease"/>
            <person name="Wu L."/>
            <person name="Ma J."/>
        </authorList>
    </citation>
    <scope>NUCLEOTIDE SEQUENCE [LARGE SCALE GENOMIC DNA]</scope>
    <source>
        <strain evidence="3">CGMCC 1.15420</strain>
    </source>
</reference>
<dbReference type="EMBL" id="BMIW01000010">
    <property type="protein sequence ID" value="GGF97532.1"/>
    <property type="molecule type" value="Genomic_DNA"/>
</dbReference>
<feature type="domain" description="N-acetyltransferase" evidence="1">
    <location>
        <begin position="18"/>
        <end position="176"/>
    </location>
</feature>
<dbReference type="InterPro" id="IPR016181">
    <property type="entry name" value="Acyl_CoA_acyltransferase"/>
</dbReference>
<dbReference type="Pfam" id="PF00583">
    <property type="entry name" value="Acetyltransf_1"/>
    <property type="match status" value="1"/>
</dbReference>
<dbReference type="Gene3D" id="3.40.630.30">
    <property type="match status" value="1"/>
</dbReference>
<dbReference type="PROSITE" id="PS51186">
    <property type="entry name" value="GNAT"/>
    <property type="match status" value="1"/>
</dbReference>
<keyword evidence="3" id="KW-1185">Reference proteome</keyword>
<name>A0ABQ1VT92_9BACL</name>
<accession>A0ABQ1VT92</accession>
<dbReference type="CDD" id="cd04301">
    <property type="entry name" value="NAT_SF"/>
    <property type="match status" value="1"/>
</dbReference>
<comment type="caution">
    <text evidence="2">The sequence shown here is derived from an EMBL/GenBank/DDBJ whole genome shotgun (WGS) entry which is preliminary data.</text>
</comment>
<dbReference type="InterPro" id="IPR000182">
    <property type="entry name" value="GNAT_dom"/>
</dbReference>
<evidence type="ECO:0000313" key="3">
    <source>
        <dbReference type="Proteomes" id="UP000608420"/>
    </source>
</evidence>
<organism evidence="2 3">
    <name type="scientific">Paenibacillus aceti</name>
    <dbReference type="NCBI Taxonomy" id="1820010"/>
    <lineage>
        <taxon>Bacteria</taxon>
        <taxon>Bacillati</taxon>
        <taxon>Bacillota</taxon>
        <taxon>Bacilli</taxon>
        <taxon>Bacillales</taxon>
        <taxon>Paenibacillaceae</taxon>
        <taxon>Paenibacillus</taxon>
    </lineage>
</organism>
<gene>
    <name evidence="2" type="ORF">GCM10010913_19030</name>
</gene>
<evidence type="ECO:0000313" key="2">
    <source>
        <dbReference type="EMBL" id="GGF97532.1"/>
    </source>
</evidence>
<dbReference type="SUPFAM" id="SSF55729">
    <property type="entry name" value="Acyl-CoA N-acyltransferases (Nat)"/>
    <property type="match status" value="1"/>
</dbReference>
<proteinExistence type="predicted"/>
<dbReference type="Proteomes" id="UP000608420">
    <property type="component" value="Unassembled WGS sequence"/>
</dbReference>
<sequence length="195" mass="22499">MVKVSISLTDRDTKFIINNLYPLYLHDLSEIWGWKPNIYGVFESDDTLTLQEQNKVFDIWWEKPSVLFPYLVLVNDIPAGFALVATPPHTSPGIEFYMNEFFILRSFRGQGIAEAAAIQVFNLHAGTWELQTNPGEGNKRAQAFWRKTVGRYAPDTYREELIETEDNGKMMAFRFENKLSTSITNRNVHATERNS</sequence>
<evidence type="ECO:0000259" key="1">
    <source>
        <dbReference type="PROSITE" id="PS51186"/>
    </source>
</evidence>
<protein>
    <recommendedName>
        <fullName evidence="1">N-acetyltransferase domain-containing protein</fullName>
    </recommendedName>
</protein>